<dbReference type="EMBL" id="QRBI01000123">
    <property type="protein sequence ID" value="RMC05180.1"/>
    <property type="molecule type" value="Genomic_DNA"/>
</dbReference>
<sequence>MLDVIDVIVKPLSITFEGSWRAGEMPEGWRKSSVSPVFKEDPGNYRPVASLQSLERWWNRSSGMSSLFTGSCDRTRYKGHKLECRKFHLNIRKNFFPMKVVVHWGKIACRGCGISFSGDIQKPSQHDPVQAAPEEPALAGVLD</sequence>
<dbReference type="Proteomes" id="UP000269221">
    <property type="component" value="Unassembled WGS sequence"/>
</dbReference>
<evidence type="ECO:0000313" key="2">
    <source>
        <dbReference type="EMBL" id="RMC05180.1"/>
    </source>
</evidence>
<organism evidence="2 3">
    <name type="scientific">Hirundo rustica rustica</name>
    <dbReference type="NCBI Taxonomy" id="333673"/>
    <lineage>
        <taxon>Eukaryota</taxon>
        <taxon>Metazoa</taxon>
        <taxon>Chordata</taxon>
        <taxon>Craniata</taxon>
        <taxon>Vertebrata</taxon>
        <taxon>Euteleostomi</taxon>
        <taxon>Archelosauria</taxon>
        <taxon>Archosauria</taxon>
        <taxon>Dinosauria</taxon>
        <taxon>Saurischia</taxon>
        <taxon>Theropoda</taxon>
        <taxon>Coelurosauria</taxon>
        <taxon>Aves</taxon>
        <taxon>Neognathae</taxon>
        <taxon>Neoaves</taxon>
        <taxon>Telluraves</taxon>
        <taxon>Australaves</taxon>
        <taxon>Passeriformes</taxon>
        <taxon>Sylvioidea</taxon>
        <taxon>Hirundinidae</taxon>
        <taxon>Hirundo</taxon>
    </lineage>
</organism>
<proteinExistence type="predicted"/>
<evidence type="ECO:0000256" key="1">
    <source>
        <dbReference type="SAM" id="MobiDB-lite"/>
    </source>
</evidence>
<reference evidence="2 3" key="1">
    <citation type="submission" date="2018-07" db="EMBL/GenBank/DDBJ databases">
        <title>A high quality draft genome assembly of the barn swallow (H. rustica rustica).</title>
        <authorList>
            <person name="Formenti G."/>
            <person name="Chiara M."/>
            <person name="Poveda L."/>
            <person name="Francoijs K.-J."/>
            <person name="Bonisoli-Alquati A."/>
            <person name="Canova L."/>
            <person name="Gianfranceschi L."/>
            <person name="Horner D.S."/>
            <person name="Saino N."/>
        </authorList>
    </citation>
    <scope>NUCLEOTIDE SEQUENCE [LARGE SCALE GENOMIC DNA]</scope>
    <source>
        <strain evidence="2">Chelidonia</strain>
        <tissue evidence="2">Blood</tissue>
    </source>
</reference>
<dbReference type="AlphaFoldDB" id="A0A3M0K1P4"/>
<protein>
    <submittedName>
        <fullName evidence="2">Uncharacterized protein</fullName>
    </submittedName>
</protein>
<feature type="region of interest" description="Disordered" evidence="1">
    <location>
        <begin position="123"/>
        <end position="143"/>
    </location>
</feature>
<accession>A0A3M0K1P4</accession>
<keyword evidence="3" id="KW-1185">Reference proteome</keyword>
<name>A0A3M0K1P4_HIRRU</name>
<comment type="caution">
    <text evidence="2">The sequence shown here is derived from an EMBL/GenBank/DDBJ whole genome shotgun (WGS) entry which is preliminary data.</text>
</comment>
<evidence type="ECO:0000313" key="3">
    <source>
        <dbReference type="Proteomes" id="UP000269221"/>
    </source>
</evidence>
<gene>
    <name evidence="2" type="ORF">DUI87_18364</name>
</gene>
<dbReference type="STRING" id="333673.A0A3M0K1P4"/>